<sequence length="337" mass="38403">MAMLKNRNVSYDCISGIMILWMVVYHAFMWGGLSDTDTFHVLLRVLFFFMPWFYFKSGVVFKTRPFREAFTNDLNRLIFPMLIWTLIGFMFMAPKLIYIDRLPIGQVLSLPVDSLLISGDTKGNAPLWFLLSLFIVKCLMAGIVRLNRRIQFILLPLLAGVGWLLYREQLLLPLGFSTIPLGLLFALSGYLFGEQISRVSFLSQIMVICVTVGLAYAVEGYVDIHVNTLWYGSYIGYIVTSLLSVCSVLFLFRKIAISPLIWIGRKSMYLLLIHWPVFTLITLISYRTGLPVQGNSYAVTLGTIALLVSLLAARFIPESWLGIHGTKSRKYLYRRAS</sequence>
<organism evidence="3 4">
    <name type="scientific">Vibrio mangrovi</name>
    <dbReference type="NCBI Taxonomy" id="474394"/>
    <lineage>
        <taxon>Bacteria</taxon>
        <taxon>Pseudomonadati</taxon>
        <taxon>Pseudomonadota</taxon>
        <taxon>Gammaproteobacteria</taxon>
        <taxon>Vibrionales</taxon>
        <taxon>Vibrionaceae</taxon>
        <taxon>Vibrio</taxon>
    </lineage>
</organism>
<name>A0A1Y6IQL0_9VIBR</name>
<feature type="transmembrane region" description="Helical" evidence="1">
    <location>
        <begin position="199"/>
        <end position="218"/>
    </location>
</feature>
<keyword evidence="1" id="KW-1133">Transmembrane helix</keyword>
<accession>A0A1Y6IQL0</accession>
<keyword evidence="1" id="KW-0812">Transmembrane</keyword>
<feature type="transmembrane region" description="Helical" evidence="1">
    <location>
        <begin position="39"/>
        <end position="56"/>
    </location>
</feature>
<keyword evidence="3" id="KW-0808">Transferase</keyword>
<feature type="transmembrane region" description="Helical" evidence="1">
    <location>
        <begin position="298"/>
        <end position="317"/>
    </location>
</feature>
<dbReference type="InterPro" id="IPR002656">
    <property type="entry name" value="Acyl_transf_3_dom"/>
</dbReference>
<dbReference type="AlphaFoldDB" id="A0A1Y6IQL0"/>
<feature type="transmembrane region" description="Helical" evidence="1">
    <location>
        <begin position="77"/>
        <end position="99"/>
    </location>
</feature>
<dbReference type="Pfam" id="PF01757">
    <property type="entry name" value="Acyl_transf_3"/>
    <property type="match status" value="1"/>
</dbReference>
<keyword evidence="1" id="KW-0472">Membrane</keyword>
<protein>
    <submittedName>
        <fullName evidence="3">Acyltransferase family protein</fullName>
    </submittedName>
</protein>
<evidence type="ECO:0000313" key="3">
    <source>
        <dbReference type="EMBL" id="SMR99925.1"/>
    </source>
</evidence>
<dbReference type="EMBL" id="FXXI01000001">
    <property type="protein sequence ID" value="SMR99925.1"/>
    <property type="molecule type" value="Genomic_DNA"/>
</dbReference>
<feature type="transmembrane region" description="Helical" evidence="1">
    <location>
        <begin position="230"/>
        <end position="252"/>
    </location>
</feature>
<feature type="domain" description="Acyltransferase 3" evidence="2">
    <location>
        <begin position="9"/>
        <end position="313"/>
    </location>
</feature>
<gene>
    <name evidence="3" type="ORF">VIM7927_01163</name>
</gene>
<dbReference type="Proteomes" id="UP000196125">
    <property type="component" value="Unassembled WGS sequence"/>
</dbReference>
<feature type="transmembrane region" description="Helical" evidence="1">
    <location>
        <begin position="125"/>
        <end position="143"/>
    </location>
</feature>
<evidence type="ECO:0000313" key="4">
    <source>
        <dbReference type="Proteomes" id="UP000196125"/>
    </source>
</evidence>
<feature type="transmembrane region" description="Helical" evidence="1">
    <location>
        <begin position="172"/>
        <end position="192"/>
    </location>
</feature>
<dbReference type="PANTHER" id="PTHR37312">
    <property type="entry name" value="MEMBRANE-BOUND ACYLTRANSFERASE YKRP-RELATED"/>
    <property type="match status" value="1"/>
</dbReference>
<dbReference type="InterPro" id="IPR052734">
    <property type="entry name" value="Nod_factor_acetyltransferase"/>
</dbReference>
<feature type="transmembrane region" description="Helical" evidence="1">
    <location>
        <begin position="12"/>
        <end position="33"/>
    </location>
</feature>
<keyword evidence="3" id="KW-0012">Acyltransferase</keyword>
<feature type="transmembrane region" description="Helical" evidence="1">
    <location>
        <begin position="268"/>
        <end position="286"/>
    </location>
</feature>
<reference evidence="3 4" key="1">
    <citation type="submission" date="2017-05" db="EMBL/GenBank/DDBJ databases">
        <authorList>
            <person name="Song R."/>
            <person name="Chenine A.L."/>
            <person name="Ruprecht R.M."/>
        </authorList>
    </citation>
    <scope>NUCLEOTIDE SEQUENCE [LARGE SCALE GENOMIC DNA]</scope>
    <source>
        <strain evidence="3 4">CECT 7927</strain>
    </source>
</reference>
<evidence type="ECO:0000259" key="2">
    <source>
        <dbReference type="Pfam" id="PF01757"/>
    </source>
</evidence>
<evidence type="ECO:0000256" key="1">
    <source>
        <dbReference type="SAM" id="Phobius"/>
    </source>
</evidence>
<dbReference type="PANTHER" id="PTHR37312:SF1">
    <property type="entry name" value="MEMBRANE-BOUND ACYLTRANSFERASE YKRP-RELATED"/>
    <property type="match status" value="1"/>
</dbReference>
<dbReference type="GO" id="GO:0016747">
    <property type="term" value="F:acyltransferase activity, transferring groups other than amino-acyl groups"/>
    <property type="evidence" value="ECO:0007669"/>
    <property type="project" value="InterPro"/>
</dbReference>
<proteinExistence type="predicted"/>
<feature type="transmembrane region" description="Helical" evidence="1">
    <location>
        <begin position="150"/>
        <end position="166"/>
    </location>
</feature>